<dbReference type="GeneID" id="88849310"/>
<dbReference type="Proteomes" id="UP000273154">
    <property type="component" value="Chromosome"/>
</dbReference>
<name>A0A3G9K7V0_9ACTN</name>
<evidence type="ECO:0000313" key="8">
    <source>
        <dbReference type="Proteomes" id="UP000273154"/>
    </source>
</evidence>
<keyword evidence="2" id="KW-0813">Transport</keyword>
<dbReference type="AlphaFoldDB" id="A0A3G9K7V0"/>
<evidence type="ECO:0000256" key="2">
    <source>
        <dbReference type="ARBA" id="ARBA00022538"/>
    </source>
</evidence>
<organism evidence="7 8">
    <name type="scientific">Parolsenella catena</name>
    <dbReference type="NCBI Taxonomy" id="2003188"/>
    <lineage>
        <taxon>Bacteria</taxon>
        <taxon>Bacillati</taxon>
        <taxon>Actinomycetota</taxon>
        <taxon>Coriobacteriia</taxon>
        <taxon>Coriobacteriales</taxon>
        <taxon>Atopobiaceae</taxon>
        <taxon>Parolsenella</taxon>
    </lineage>
</organism>
<dbReference type="PRINTS" id="PR00335">
    <property type="entry name" value="KUPTAKETRKA"/>
</dbReference>
<proteinExistence type="predicted"/>
<dbReference type="EMBL" id="AP019367">
    <property type="protein sequence ID" value="BBH50584.1"/>
    <property type="molecule type" value="Genomic_DNA"/>
</dbReference>
<keyword evidence="4" id="KW-0520">NAD</keyword>
<keyword evidence="8" id="KW-1185">Reference proteome</keyword>
<dbReference type="RefSeq" id="WP_126422528.1">
    <property type="nucleotide sequence ID" value="NZ_AP019367.1"/>
</dbReference>
<dbReference type="InterPro" id="IPR006036">
    <property type="entry name" value="K_uptake_TrkA"/>
</dbReference>
<dbReference type="PROSITE" id="PS51201">
    <property type="entry name" value="RCK_N"/>
    <property type="match status" value="1"/>
</dbReference>
<dbReference type="KEGG" id="pcat:Pcatena_11710"/>
<dbReference type="SUPFAM" id="SSF116726">
    <property type="entry name" value="TrkA C-terminal domain-like"/>
    <property type="match status" value="1"/>
</dbReference>
<sequence>MKVIVVGMGRMGTSLARKLDRQGYEVCAIDQDPERLKALGPTFGGQTVAGVGFDREVLAAAGIDRASAVIACTASDETNIVVARISRQTYRVPRVIARLYEIGNAETYRRLGIQSISTTDWGVRRVCELLTFNELDDVTGIGSGDVRLVRADVPPMLEGSPVRELTAIGEISIVAVSHDNETFVPTQGTVLDHGDIIYAAVQATSASKFRAMLGMTD</sequence>
<dbReference type="PROSITE" id="PS51202">
    <property type="entry name" value="RCK_C"/>
    <property type="match status" value="1"/>
</dbReference>
<dbReference type="Pfam" id="PF02254">
    <property type="entry name" value="TrkA_N"/>
    <property type="match status" value="1"/>
</dbReference>
<keyword evidence="2" id="KW-0406">Ion transport</keyword>
<dbReference type="Pfam" id="PF02080">
    <property type="entry name" value="TrkA_C"/>
    <property type="match status" value="1"/>
</dbReference>
<dbReference type="OrthoDB" id="3208998at2"/>
<dbReference type="PANTHER" id="PTHR43833">
    <property type="entry name" value="POTASSIUM CHANNEL PROTEIN 2-RELATED-RELATED"/>
    <property type="match status" value="1"/>
</dbReference>
<dbReference type="InterPro" id="IPR050721">
    <property type="entry name" value="Trk_Ktr_HKT_K-transport"/>
</dbReference>
<dbReference type="InterPro" id="IPR036291">
    <property type="entry name" value="NAD(P)-bd_dom_sf"/>
</dbReference>
<dbReference type="InterPro" id="IPR006037">
    <property type="entry name" value="RCK_C"/>
</dbReference>
<gene>
    <name evidence="7" type="primary">trk</name>
    <name evidence="7" type="ORF">Pcatena_11710</name>
</gene>
<feature type="domain" description="RCK N-terminal" evidence="5">
    <location>
        <begin position="1"/>
        <end position="117"/>
    </location>
</feature>
<dbReference type="Gene3D" id="3.40.50.720">
    <property type="entry name" value="NAD(P)-binding Rossmann-like Domain"/>
    <property type="match status" value="1"/>
</dbReference>
<dbReference type="InterPro" id="IPR036721">
    <property type="entry name" value="RCK_C_sf"/>
</dbReference>
<accession>A0A3G9K7V0</accession>
<keyword evidence="2" id="KW-0633">Potassium transport</keyword>
<dbReference type="InterPro" id="IPR003148">
    <property type="entry name" value="RCK_N"/>
</dbReference>
<evidence type="ECO:0000256" key="1">
    <source>
        <dbReference type="ARBA" id="ARBA00017378"/>
    </source>
</evidence>
<reference evidence="8" key="1">
    <citation type="submission" date="2018-11" db="EMBL/GenBank/DDBJ databases">
        <title>Comparative genomics of Parolsenella catena and Libanicoccus massiliensis: Reclassification of Libanicoccus massiliensis as Parolsenella massiliensis comb. nov.</title>
        <authorList>
            <person name="Sakamoto M."/>
            <person name="Ikeyama N."/>
            <person name="Murakami T."/>
            <person name="Mori H."/>
            <person name="Yuki M."/>
            <person name="Ohkuma M."/>
        </authorList>
    </citation>
    <scope>NUCLEOTIDE SEQUENCE [LARGE SCALE GENOMIC DNA]</scope>
    <source>
        <strain evidence="8">JCM 31932</strain>
    </source>
</reference>
<evidence type="ECO:0000313" key="7">
    <source>
        <dbReference type="EMBL" id="BBH50584.1"/>
    </source>
</evidence>
<evidence type="ECO:0000256" key="4">
    <source>
        <dbReference type="ARBA" id="ARBA00023027"/>
    </source>
</evidence>
<dbReference type="SUPFAM" id="SSF51735">
    <property type="entry name" value="NAD(P)-binding Rossmann-fold domains"/>
    <property type="match status" value="1"/>
</dbReference>
<keyword evidence="3" id="KW-0630">Potassium</keyword>
<dbReference type="Gene3D" id="3.30.70.1450">
    <property type="entry name" value="Regulator of K+ conductance, C-terminal domain"/>
    <property type="match status" value="1"/>
</dbReference>
<dbReference type="GO" id="GO:0005886">
    <property type="term" value="C:plasma membrane"/>
    <property type="evidence" value="ECO:0007669"/>
    <property type="project" value="InterPro"/>
</dbReference>
<evidence type="ECO:0000259" key="5">
    <source>
        <dbReference type="PROSITE" id="PS51201"/>
    </source>
</evidence>
<dbReference type="GO" id="GO:0015079">
    <property type="term" value="F:potassium ion transmembrane transporter activity"/>
    <property type="evidence" value="ECO:0007669"/>
    <property type="project" value="InterPro"/>
</dbReference>
<evidence type="ECO:0000259" key="6">
    <source>
        <dbReference type="PROSITE" id="PS51202"/>
    </source>
</evidence>
<evidence type="ECO:0000256" key="3">
    <source>
        <dbReference type="ARBA" id="ARBA00022958"/>
    </source>
</evidence>
<protein>
    <recommendedName>
        <fullName evidence="1">Trk system potassium uptake protein TrkA</fullName>
    </recommendedName>
</protein>
<feature type="domain" description="RCK C-terminal" evidence="6">
    <location>
        <begin position="136"/>
        <end position="215"/>
    </location>
</feature>